<dbReference type="InterPro" id="IPR049884">
    <property type="entry name" value="Scytalone_dh"/>
</dbReference>
<dbReference type="Pfam" id="PF02982">
    <property type="entry name" value="Scytalone_dh"/>
    <property type="match status" value="1"/>
</dbReference>
<feature type="binding site" evidence="5">
    <location>
        <position position="48"/>
    </location>
    <ligand>
        <name>substrate</name>
    </ligand>
</feature>
<accession>A0A0U1LTG6</accession>
<dbReference type="EMBL" id="CVMT01000002">
    <property type="protein sequence ID" value="CRG86684.1"/>
    <property type="molecule type" value="Genomic_DNA"/>
</dbReference>
<organism evidence="7 8">
    <name type="scientific">Talaromyces islandicus</name>
    <name type="common">Penicillium islandicum</name>
    <dbReference type="NCBI Taxonomy" id="28573"/>
    <lineage>
        <taxon>Eukaryota</taxon>
        <taxon>Fungi</taxon>
        <taxon>Dikarya</taxon>
        <taxon>Ascomycota</taxon>
        <taxon>Pezizomycotina</taxon>
        <taxon>Eurotiomycetes</taxon>
        <taxon>Eurotiomycetidae</taxon>
        <taxon>Eurotiales</taxon>
        <taxon>Trichocomaceae</taxon>
        <taxon>Talaromyces</taxon>
        <taxon>Talaromyces sect. Islandici</taxon>
    </lineage>
</organism>
<protein>
    <submittedName>
        <fullName evidence="7">Scytalone dehydratase</fullName>
    </submittedName>
</protein>
<keyword evidence="2 3" id="KW-0456">Lyase</keyword>
<sequence length="165" mass="19358">MTNQNPNQVNYEDVLGCQVAVFEWAESFDSKDWDRLLKCLAPTLHVDYRTIMDMFWESMPADDFRALASGKSFLGNPRLKTQHFIGASKFVRTSNEDEIIGYHQMRVAHQKYKDDELTVVLHKGHAHGHARVWYRKVDGVWKFAGLQPEIRWTEYDYGKVFQEDN</sequence>
<dbReference type="InterPro" id="IPR032710">
    <property type="entry name" value="NTF2-like_dom_sf"/>
</dbReference>
<dbReference type="Gene3D" id="3.10.450.50">
    <property type="match status" value="1"/>
</dbReference>
<dbReference type="AlphaFoldDB" id="A0A0U1LTG6"/>
<dbReference type="PIRSF" id="PIRSF024851">
    <property type="entry name" value="SCD1"/>
    <property type="match status" value="1"/>
</dbReference>
<evidence type="ECO:0000313" key="8">
    <source>
        <dbReference type="Proteomes" id="UP000054383"/>
    </source>
</evidence>
<keyword evidence="8" id="KW-1185">Reference proteome</keyword>
<dbReference type="Proteomes" id="UP000054383">
    <property type="component" value="Unassembled WGS sequence"/>
</dbReference>
<evidence type="ECO:0000313" key="7">
    <source>
        <dbReference type="EMBL" id="CRG86684.1"/>
    </source>
</evidence>
<feature type="domain" description="Scytalone dehydratase-like" evidence="6">
    <location>
        <begin position="9"/>
        <end position="163"/>
    </location>
</feature>
<gene>
    <name evidence="7" type="ORF">PISL3812_03694</name>
</gene>
<evidence type="ECO:0000259" key="6">
    <source>
        <dbReference type="Pfam" id="PF02982"/>
    </source>
</evidence>
<comment type="similarity">
    <text evidence="1 3">Belongs to the scytalone dehydratase family.</text>
</comment>
<dbReference type="OrthoDB" id="5281072at2759"/>
<proteinExistence type="inferred from homology"/>
<evidence type="ECO:0000256" key="4">
    <source>
        <dbReference type="PIRSR" id="PIRSR024851-50"/>
    </source>
</evidence>
<dbReference type="GO" id="GO:0030411">
    <property type="term" value="F:scytalone dehydratase activity"/>
    <property type="evidence" value="ECO:0007669"/>
    <property type="project" value="InterPro"/>
</dbReference>
<reference evidence="7 8" key="1">
    <citation type="submission" date="2015-04" db="EMBL/GenBank/DDBJ databases">
        <authorList>
            <person name="Syromyatnikov M.Y."/>
            <person name="Popov V.N."/>
        </authorList>
    </citation>
    <scope>NUCLEOTIDE SEQUENCE [LARGE SCALE GENOMIC DNA]</scope>
    <source>
        <strain evidence="7">WF-38-12</strain>
    </source>
</reference>
<name>A0A0U1LTG6_TALIS</name>
<dbReference type="STRING" id="28573.A0A0U1LTG6"/>
<dbReference type="SUPFAM" id="SSF54427">
    <property type="entry name" value="NTF2-like"/>
    <property type="match status" value="1"/>
</dbReference>
<evidence type="ECO:0000256" key="3">
    <source>
        <dbReference type="PIRNR" id="PIRNR024851"/>
    </source>
</evidence>
<dbReference type="OMA" id="ARIKTQH"/>
<feature type="active site" evidence="4">
    <location>
        <position position="83"/>
    </location>
</feature>
<evidence type="ECO:0000256" key="1">
    <source>
        <dbReference type="ARBA" id="ARBA00008584"/>
    </source>
</evidence>
<dbReference type="InterPro" id="IPR004235">
    <property type="entry name" value="Scytalone_dehydratase"/>
</dbReference>
<evidence type="ECO:0000256" key="5">
    <source>
        <dbReference type="PIRSR" id="PIRSR024851-51"/>
    </source>
</evidence>
<evidence type="ECO:0000256" key="2">
    <source>
        <dbReference type="ARBA" id="ARBA00023239"/>
    </source>
</evidence>
<feature type="active site" evidence="4">
    <location>
        <position position="109"/>
    </location>
</feature>
<dbReference type="GO" id="GO:0006582">
    <property type="term" value="P:melanin metabolic process"/>
    <property type="evidence" value="ECO:0007669"/>
    <property type="project" value="InterPro"/>
</dbReference>